<protein>
    <submittedName>
        <fullName evidence="2">Extracellular solute-binding protein</fullName>
    </submittedName>
</protein>
<dbReference type="SUPFAM" id="SSF53850">
    <property type="entry name" value="Periplasmic binding protein-like II"/>
    <property type="match status" value="1"/>
</dbReference>
<organism evidence="2 3">
    <name type="scientific">Psychrobacillus glaciei</name>
    <dbReference type="NCBI Taxonomy" id="2283160"/>
    <lineage>
        <taxon>Bacteria</taxon>
        <taxon>Bacillati</taxon>
        <taxon>Bacillota</taxon>
        <taxon>Bacilli</taxon>
        <taxon>Bacillales</taxon>
        <taxon>Bacillaceae</taxon>
        <taxon>Psychrobacillus</taxon>
    </lineage>
</organism>
<sequence>MKGIKRTITILLFASVFYLLAGCSDSNGSSNASGDKEIKFMHLWPEGSSKQHYDVVKEIIADYEKEHKGVKVDLEVLSNEQYKDKLRVLSTSKELPDVGMTWAAGFLEPYVGGNMFAPLDDVIKEKLSDSFVPGTVEAYAKDGKTYGLPLELNIVTLYYNKAMFEKHNLEAPKTFEELENVVKAFKKDGIQPIALGNKDAWTGSLWYMYLADRIGGADVLNKAIDRTGTFEDPALIEAAKKVQDLVDMGAFVNGFNGLADEEAKSMFMSEQAPMYLIATWDLPNYTTNESVPKEFRDSVAYLKFPTVNGKGDMNSFVGGPGVGLFVAEDSKVKKEAKEFAAFFVKEWGEKAVSEAGVIPATKVKADSLDLPKMYIDILNELNQASNITLFADVQMSPDVAQVHLDSIQALFGKEMTPEQFAKAHEDALSKSK</sequence>
<feature type="signal peptide" evidence="1">
    <location>
        <begin position="1"/>
        <end position="21"/>
    </location>
</feature>
<dbReference type="EMBL" id="CP031223">
    <property type="protein sequence ID" value="QFF97600.1"/>
    <property type="molecule type" value="Genomic_DNA"/>
</dbReference>
<keyword evidence="1" id="KW-0732">Signal</keyword>
<evidence type="ECO:0000256" key="1">
    <source>
        <dbReference type="SAM" id="SignalP"/>
    </source>
</evidence>
<dbReference type="PANTHER" id="PTHR43649">
    <property type="entry name" value="ARABINOSE-BINDING PROTEIN-RELATED"/>
    <property type="match status" value="1"/>
</dbReference>
<name>A0A5J6SI40_9BACI</name>
<gene>
    <name evidence="2" type="ORF">PB01_01545</name>
</gene>
<dbReference type="Pfam" id="PF01547">
    <property type="entry name" value="SBP_bac_1"/>
    <property type="match status" value="1"/>
</dbReference>
<dbReference type="PANTHER" id="PTHR43649:SF12">
    <property type="entry name" value="DIACETYLCHITOBIOSE BINDING PROTEIN DASA"/>
    <property type="match status" value="1"/>
</dbReference>
<dbReference type="InterPro" id="IPR050490">
    <property type="entry name" value="Bact_solute-bd_prot1"/>
</dbReference>
<dbReference type="AlphaFoldDB" id="A0A5J6SI40"/>
<dbReference type="Gene3D" id="3.40.190.10">
    <property type="entry name" value="Periplasmic binding protein-like II"/>
    <property type="match status" value="2"/>
</dbReference>
<dbReference type="RefSeq" id="WP_151698546.1">
    <property type="nucleotide sequence ID" value="NZ_CP031223.1"/>
</dbReference>
<dbReference type="Proteomes" id="UP000325517">
    <property type="component" value="Chromosome"/>
</dbReference>
<keyword evidence="3" id="KW-1185">Reference proteome</keyword>
<evidence type="ECO:0000313" key="2">
    <source>
        <dbReference type="EMBL" id="QFF97600.1"/>
    </source>
</evidence>
<accession>A0A5J6SI40</accession>
<dbReference type="OrthoDB" id="9798191at2"/>
<dbReference type="InterPro" id="IPR006059">
    <property type="entry name" value="SBP"/>
</dbReference>
<reference evidence="2 3" key="1">
    <citation type="submission" date="2018-07" db="EMBL/GenBank/DDBJ databases">
        <title>Complete genome sequence of Psychrobacillus sp. PB01, isolated from iceberg, and comparative genome analysis of Psychrobacillus strains.</title>
        <authorList>
            <person name="Lee P.C."/>
        </authorList>
    </citation>
    <scope>NUCLEOTIDE SEQUENCE [LARGE SCALE GENOMIC DNA]</scope>
    <source>
        <strain evidence="2 3">PB01</strain>
    </source>
</reference>
<dbReference type="PROSITE" id="PS51257">
    <property type="entry name" value="PROKAR_LIPOPROTEIN"/>
    <property type="match status" value="1"/>
</dbReference>
<proteinExistence type="predicted"/>
<evidence type="ECO:0000313" key="3">
    <source>
        <dbReference type="Proteomes" id="UP000325517"/>
    </source>
</evidence>
<dbReference type="KEGG" id="psyo:PB01_01545"/>
<feature type="chain" id="PRO_5039656330" evidence="1">
    <location>
        <begin position="22"/>
        <end position="432"/>
    </location>
</feature>